<dbReference type="InterPro" id="IPR011992">
    <property type="entry name" value="EF-hand-dom_pair"/>
</dbReference>
<dbReference type="Proteomes" id="UP001516400">
    <property type="component" value="Unassembled WGS sequence"/>
</dbReference>
<dbReference type="EMBL" id="JABFTP020000021">
    <property type="protein sequence ID" value="KAL3268452.1"/>
    <property type="molecule type" value="Genomic_DNA"/>
</dbReference>
<protein>
    <recommendedName>
        <fullName evidence="7">EF-hand domain-containing protein</fullName>
    </recommendedName>
</protein>
<sequence length="461" mass="52828">MDSVTLDPYEQQLLTVFNRYDYDNVGSLDENGLTELCHTLQLQEQGAQLIRSLLNQPQKSRVRFIEFKDALLTVLGNMQKKHFCSDEKQDNENKGSPDREVSPKYIYGSKKYGRRSRPKADLNFDEQNDLKYMNTGKTVKDNTVQRSNSEVCNSKKRKTNFKLKRCTSLPSREEQNSFDHNLQKSDSFSDENELICTEEMLRKAWKSLGVGEDGYLNQTELILVCDAIGLHNLAGGVIRQLSDKINLDFNRKISFQELLEALKHDETWSDILNTSESTICNEHVSSVHVTDTSFPDSQTFQFISLGPDGNGIINTDSVIEMWESVGITSPKELLHELGFNSRQINIVELASVLDTALKAVNESNRNTYNNPQISLLQANLTLYQSELKCLKNIMEQLNAEKEKLKYDITEANNRATLLAQEVDDNHQKMQENTQNQVKLLEQRHNEILKNLTKQFTEEKKS</sequence>
<evidence type="ECO:0000313" key="8">
    <source>
        <dbReference type="EMBL" id="KAL3268452.1"/>
    </source>
</evidence>
<dbReference type="InterPro" id="IPR002048">
    <property type="entry name" value="EF_hand_dom"/>
</dbReference>
<evidence type="ECO:0000256" key="5">
    <source>
        <dbReference type="SAM" id="Coils"/>
    </source>
</evidence>
<proteinExistence type="predicted"/>
<evidence type="ECO:0000256" key="4">
    <source>
        <dbReference type="ARBA" id="ARBA00023212"/>
    </source>
</evidence>
<reference evidence="8 9" key="1">
    <citation type="journal article" date="2021" name="BMC Biol.">
        <title>Horizontally acquired antibacterial genes associated with adaptive radiation of ladybird beetles.</title>
        <authorList>
            <person name="Li H.S."/>
            <person name="Tang X.F."/>
            <person name="Huang Y.H."/>
            <person name="Xu Z.Y."/>
            <person name="Chen M.L."/>
            <person name="Du X.Y."/>
            <person name="Qiu B.Y."/>
            <person name="Chen P.T."/>
            <person name="Zhang W."/>
            <person name="Slipinski A."/>
            <person name="Escalona H.E."/>
            <person name="Waterhouse R.M."/>
            <person name="Zwick A."/>
            <person name="Pang H."/>
        </authorList>
    </citation>
    <scope>NUCLEOTIDE SEQUENCE [LARGE SCALE GENOMIC DNA]</scope>
    <source>
        <strain evidence="8">SYSU2018</strain>
    </source>
</reference>
<keyword evidence="5" id="KW-0175">Coiled coil</keyword>
<evidence type="ECO:0000256" key="1">
    <source>
        <dbReference type="ARBA" id="ARBA00004300"/>
    </source>
</evidence>
<feature type="region of interest" description="Disordered" evidence="6">
    <location>
        <begin position="85"/>
        <end position="105"/>
    </location>
</feature>
<feature type="compositionally biased region" description="Basic and acidic residues" evidence="6">
    <location>
        <begin position="85"/>
        <end position="102"/>
    </location>
</feature>
<name>A0ABD2MQ69_9CUCU</name>
<accession>A0ABD2MQ69</accession>
<comment type="caution">
    <text evidence="8">The sequence shown here is derived from an EMBL/GenBank/DDBJ whole genome shotgun (WGS) entry which is preliminary data.</text>
</comment>
<keyword evidence="4" id="KW-0206">Cytoskeleton</keyword>
<dbReference type="PANTHER" id="PTHR18905">
    <property type="entry name" value="NINEIN"/>
    <property type="match status" value="1"/>
</dbReference>
<dbReference type="GO" id="GO:0005813">
    <property type="term" value="C:centrosome"/>
    <property type="evidence" value="ECO:0007669"/>
    <property type="project" value="UniProtKB-SubCell"/>
</dbReference>
<dbReference type="AlphaFoldDB" id="A0ABD2MQ69"/>
<feature type="coiled-coil region" evidence="5">
    <location>
        <begin position="380"/>
        <end position="450"/>
    </location>
</feature>
<comment type="subcellular location">
    <subcellularLocation>
        <location evidence="1">Cytoplasm</location>
        <location evidence="1">Cytoskeleton</location>
        <location evidence="1">Microtubule organizing center</location>
        <location evidence="1">Centrosome</location>
    </subcellularLocation>
</comment>
<evidence type="ECO:0000313" key="9">
    <source>
        <dbReference type="Proteomes" id="UP001516400"/>
    </source>
</evidence>
<keyword evidence="9" id="KW-1185">Reference proteome</keyword>
<evidence type="ECO:0000256" key="3">
    <source>
        <dbReference type="ARBA" id="ARBA00022553"/>
    </source>
</evidence>
<dbReference type="PROSITE" id="PS50222">
    <property type="entry name" value="EF_HAND_2"/>
    <property type="match status" value="1"/>
</dbReference>
<dbReference type="Gene3D" id="1.10.238.10">
    <property type="entry name" value="EF-hand"/>
    <property type="match status" value="1"/>
</dbReference>
<feature type="domain" description="EF-hand" evidence="7">
    <location>
        <begin position="196"/>
        <end position="231"/>
    </location>
</feature>
<evidence type="ECO:0000256" key="6">
    <source>
        <dbReference type="SAM" id="MobiDB-lite"/>
    </source>
</evidence>
<keyword evidence="3" id="KW-0597">Phosphoprotein</keyword>
<gene>
    <name evidence="8" type="ORF">HHI36_007563</name>
</gene>
<dbReference type="SUPFAM" id="SSF47473">
    <property type="entry name" value="EF-hand"/>
    <property type="match status" value="1"/>
</dbReference>
<evidence type="ECO:0000259" key="7">
    <source>
        <dbReference type="PROSITE" id="PS50222"/>
    </source>
</evidence>
<dbReference type="PANTHER" id="PTHR18905:SF13">
    <property type="entry name" value="NON-CENTROSOMAL MICROTUBULE ARRAY"/>
    <property type="match status" value="1"/>
</dbReference>
<organism evidence="8 9">
    <name type="scientific">Cryptolaemus montrouzieri</name>
    <dbReference type="NCBI Taxonomy" id="559131"/>
    <lineage>
        <taxon>Eukaryota</taxon>
        <taxon>Metazoa</taxon>
        <taxon>Ecdysozoa</taxon>
        <taxon>Arthropoda</taxon>
        <taxon>Hexapoda</taxon>
        <taxon>Insecta</taxon>
        <taxon>Pterygota</taxon>
        <taxon>Neoptera</taxon>
        <taxon>Endopterygota</taxon>
        <taxon>Coleoptera</taxon>
        <taxon>Polyphaga</taxon>
        <taxon>Cucujiformia</taxon>
        <taxon>Coccinelloidea</taxon>
        <taxon>Coccinellidae</taxon>
        <taxon>Scymninae</taxon>
        <taxon>Scymnini</taxon>
        <taxon>Cryptolaemus</taxon>
    </lineage>
</organism>
<evidence type="ECO:0000256" key="2">
    <source>
        <dbReference type="ARBA" id="ARBA00022490"/>
    </source>
</evidence>
<keyword evidence="2" id="KW-0963">Cytoplasm</keyword>